<dbReference type="EMBL" id="GECU01013813">
    <property type="protein sequence ID" value="JAS93893.1"/>
    <property type="molecule type" value="Transcribed_RNA"/>
</dbReference>
<dbReference type="Gene3D" id="1.10.510.10">
    <property type="entry name" value="Transferase(Phosphotransferase) domain 1"/>
    <property type="match status" value="1"/>
</dbReference>
<evidence type="ECO:0000259" key="15">
    <source>
        <dbReference type="PROSITE" id="PS50011"/>
    </source>
</evidence>
<keyword evidence="6 11" id="KW-0067">ATP-binding</keyword>
<dbReference type="GO" id="GO:0051897">
    <property type="term" value="P:positive regulation of phosphatidylinositol 3-kinase/protein kinase B signal transduction"/>
    <property type="evidence" value="ECO:0007669"/>
    <property type="project" value="TreeGrafter"/>
</dbReference>
<evidence type="ECO:0000256" key="7">
    <source>
        <dbReference type="ARBA" id="ARBA00022989"/>
    </source>
</evidence>
<evidence type="ECO:0000313" key="16">
    <source>
        <dbReference type="EMBL" id="JAS93893.1"/>
    </source>
</evidence>
<accession>A0A1B6J3Y8</accession>
<comment type="catalytic activity">
    <reaction evidence="9">
        <text>L-tyrosyl-[protein] + ATP = O-phospho-L-tyrosyl-[protein] + ADP + H(+)</text>
        <dbReference type="Rhea" id="RHEA:10596"/>
        <dbReference type="Rhea" id="RHEA-COMP:10136"/>
        <dbReference type="Rhea" id="RHEA-COMP:20101"/>
        <dbReference type="ChEBI" id="CHEBI:15378"/>
        <dbReference type="ChEBI" id="CHEBI:30616"/>
        <dbReference type="ChEBI" id="CHEBI:46858"/>
        <dbReference type="ChEBI" id="CHEBI:61978"/>
        <dbReference type="ChEBI" id="CHEBI:456216"/>
        <dbReference type="EC" id="2.7.10.1"/>
    </reaction>
</comment>
<dbReference type="InterPro" id="IPR017441">
    <property type="entry name" value="Protein_kinase_ATP_BS"/>
</dbReference>
<keyword evidence="12" id="KW-0460">Magnesium</keyword>
<evidence type="ECO:0000256" key="14">
    <source>
        <dbReference type="SAM" id="Phobius"/>
    </source>
</evidence>
<dbReference type="PROSITE" id="PS00109">
    <property type="entry name" value="PROTEIN_KINASE_TYR"/>
    <property type="match status" value="1"/>
</dbReference>
<feature type="transmembrane region" description="Helical" evidence="14">
    <location>
        <begin position="20"/>
        <end position="45"/>
    </location>
</feature>
<dbReference type="Gene3D" id="3.30.200.20">
    <property type="entry name" value="Phosphorylase Kinase, domain 1"/>
    <property type="match status" value="1"/>
</dbReference>
<feature type="binding site" evidence="11">
    <location>
        <position position="204"/>
    </location>
    <ligand>
        <name>ATP</name>
        <dbReference type="ChEBI" id="CHEBI:30616"/>
    </ligand>
</feature>
<keyword evidence="4" id="KW-0677">Repeat</keyword>
<dbReference type="PROSITE" id="PS50011">
    <property type="entry name" value="PROTEIN_KINASE_DOM"/>
    <property type="match status" value="1"/>
</dbReference>
<dbReference type="InterPro" id="IPR000719">
    <property type="entry name" value="Prot_kinase_dom"/>
</dbReference>
<dbReference type="GO" id="GO:0005899">
    <property type="term" value="C:insulin receptor complex"/>
    <property type="evidence" value="ECO:0007669"/>
    <property type="project" value="TreeGrafter"/>
</dbReference>
<dbReference type="InterPro" id="IPR001245">
    <property type="entry name" value="Ser-Thr/Tyr_kinase_cat_dom"/>
</dbReference>
<evidence type="ECO:0000256" key="12">
    <source>
        <dbReference type="PIRSR" id="PIRSR000615-3"/>
    </source>
</evidence>
<evidence type="ECO:0000256" key="8">
    <source>
        <dbReference type="ARBA" id="ARBA00023136"/>
    </source>
</evidence>
<dbReference type="InterPro" id="IPR008266">
    <property type="entry name" value="Tyr_kinase_AS"/>
</dbReference>
<sequence length="285" mass="32628">MESSYLLKEPQIEQSSTRSHLIIITTIIIVLIICIFVVIWIVLLYKKRNKKTVVVDTWEIPRSKVQIIEKLGAGSFGEVYRGIVYNTNGHSNRNCAIKTVKGGAPILERKRFLVEAEIMKRFKAHHVVQLLGVVTKDKPTLIVMELMSKGDLKSYLLAYRLYAVKDLKKQSITLREQMQMMLEIADGMAYLSANKFVHRDLAARNCMVDWDGTVKIGDFGMTRDIQVSNCYTTGQGRPVPIRWTAPEGLKDRVFTSKSDVWSCAVVWWEILTLGKDPYQKFEHKS</sequence>
<feature type="binding site" evidence="12">
    <location>
        <position position="218"/>
    </location>
    <ligand>
        <name>Mg(2+)</name>
        <dbReference type="ChEBI" id="CHEBI:18420"/>
    </ligand>
</feature>
<dbReference type="FunFam" id="1.10.510.10:FF:000667">
    <property type="entry name" value="Tyrosine-protein kinase receptor"/>
    <property type="match status" value="1"/>
</dbReference>
<feature type="binding site" evidence="12">
    <location>
        <position position="205"/>
    </location>
    <ligand>
        <name>Mg(2+)</name>
        <dbReference type="ChEBI" id="CHEBI:18420"/>
    </ligand>
</feature>
<evidence type="ECO:0000256" key="1">
    <source>
        <dbReference type="ARBA" id="ARBA00004479"/>
    </source>
</evidence>
<keyword evidence="12" id="KW-0479">Metal-binding</keyword>
<reference evidence="16" key="1">
    <citation type="submission" date="2015-11" db="EMBL/GenBank/DDBJ databases">
        <title>De novo transcriptome assembly of four potential Pierce s Disease insect vectors from Arizona vineyards.</title>
        <authorList>
            <person name="Tassone E.E."/>
        </authorList>
    </citation>
    <scope>NUCLEOTIDE SEQUENCE</scope>
</reference>
<evidence type="ECO:0000256" key="2">
    <source>
        <dbReference type="ARBA" id="ARBA00022692"/>
    </source>
</evidence>
<dbReference type="PRINTS" id="PR00109">
    <property type="entry name" value="TYRKINASE"/>
</dbReference>
<protein>
    <recommendedName>
        <fullName evidence="15">Protein kinase domain-containing protein</fullName>
    </recommendedName>
</protein>
<evidence type="ECO:0000256" key="5">
    <source>
        <dbReference type="ARBA" id="ARBA00022741"/>
    </source>
</evidence>
<dbReference type="SUPFAM" id="SSF56112">
    <property type="entry name" value="Protein kinase-like (PK-like)"/>
    <property type="match status" value="1"/>
</dbReference>
<dbReference type="AlphaFoldDB" id="A0A1B6J3Y8"/>
<evidence type="ECO:0000256" key="3">
    <source>
        <dbReference type="ARBA" id="ARBA00022729"/>
    </source>
</evidence>
<proteinExistence type="predicted"/>
<dbReference type="GO" id="GO:0043410">
    <property type="term" value="P:positive regulation of MAPK cascade"/>
    <property type="evidence" value="ECO:0007669"/>
    <property type="project" value="TreeGrafter"/>
</dbReference>
<dbReference type="GO" id="GO:0030424">
    <property type="term" value="C:axon"/>
    <property type="evidence" value="ECO:0007669"/>
    <property type="project" value="TreeGrafter"/>
</dbReference>
<keyword evidence="3" id="KW-0732">Signal</keyword>
<dbReference type="InterPro" id="IPR011009">
    <property type="entry name" value="Kinase-like_dom_sf"/>
</dbReference>
<dbReference type="InterPro" id="IPR020635">
    <property type="entry name" value="Tyr_kinase_cat_dom"/>
</dbReference>
<gene>
    <name evidence="16" type="ORF">g.22438</name>
</gene>
<name>A0A1B6J3Y8_9HEMI</name>
<dbReference type="InterPro" id="IPR050122">
    <property type="entry name" value="RTK"/>
</dbReference>
<feature type="binding site" evidence="13">
    <location>
        <position position="98"/>
    </location>
    <ligand>
        <name>ATP</name>
        <dbReference type="ChEBI" id="CHEBI:30616"/>
    </ligand>
</feature>
<dbReference type="SMART" id="SM00219">
    <property type="entry name" value="TyrKc"/>
    <property type="match status" value="1"/>
</dbReference>
<evidence type="ECO:0000256" key="10">
    <source>
        <dbReference type="PIRSR" id="PIRSR000615-1"/>
    </source>
</evidence>
<feature type="active site" description="Proton acceptor" evidence="10">
    <location>
        <position position="200"/>
    </location>
</feature>
<feature type="domain" description="Protein kinase" evidence="15">
    <location>
        <begin position="65"/>
        <end position="285"/>
    </location>
</feature>
<evidence type="ECO:0000256" key="13">
    <source>
        <dbReference type="PROSITE-ProRule" id="PRU10141"/>
    </source>
</evidence>
<evidence type="ECO:0000256" key="4">
    <source>
        <dbReference type="ARBA" id="ARBA00022737"/>
    </source>
</evidence>
<keyword evidence="2 14" id="KW-0812">Transmembrane</keyword>
<evidence type="ECO:0000256" key="6">
    <source>
        <dbReference type="ARBA" id="ARBA00022840"/>
    </source>
</evidence>
<dbReference type="Pfam" id="PF07714">
    <property type="entry name" value="PK_Tyr_Ser-Thr"/>
    <property type="match status" value="1"/>
</dbReference>
<evidence type="ECO:0000256" key="9">
    <source>
        <dbReference type="ARBA" id="ARBA00051243"/>
    </source>
</evidence>
<keyword evidence="7 14" id="KW-1133">Transmembrane helix</keyword>
<keyword evidence="8 14" id="KW-0472">Membrane</keyword>
<dbReference type="PROSITE" id="PS00107">
    <property type="entry name" value="PROTEIN_KINASE_ATP"/>
    <property type="match status" value="1"/>
</dbReference>
<dbReference type="PANTHER" id="PTHR24416:SF525">
    <property type="entry name" value="INSULIN-LIKE RECEPTOR"/>
    <property type="match status" value="1"/>
</dbReference>
<dbReference type="GO" id="GO:0043560">
    <property type="term" value="F:insulin receptor substrate binding"/>
    <property type="evidence" value="ECO:0007669"/>
    <property type="project" value="TreeGrafter"/>
</dbReference>
<dbReference type="GO" id="GO:0042593">
    <property type="term" value="P:glucose homeostasis"/>
    <property type="evidence" value="ECO:0007669"/>
    <property type="project" value="TreeGrafter"/>
</dbReference>
<dbReference type="GO" id="GO:0046872">
    <property type="term" value="F:metal ion binding"/>
    <property type="evidence" value="ECO:0007669"/>
    <property type="project" value="UniProtKB-KW"/>
</dbReference>
<dbReference type="GO" id="GO:0005009">
    <property type="term" value="F:insulin receptor activity"/>
    <property type="evidence" value="ECO:0007669"/>
    <property type="project" value="TreeGrafter"/>
</dbReference>
<dbReference type="GO" id="GO:0005524">
    <property type="term" value="F:ATP binding"/>
    <property type="evidence" value="ECO:0007669"/>
    <property type="project" value="UniProtKB-UniRule"/>
</dbReference>
<evidence type="ECO:0000256" key="11">
    <source>
        <dbReference type="PIRSR" id="PIRSR000615-2"/>
    </source>
</evidence>
<dbReference type="PANTHER" id="PTHR24416">
    <property type="entry name" value="TYROSINE-PROTEIN KINASE RECEPTOR"/>
    <property type="match status" value="1"/>
</dbReference>
<keyword evidence="5 11" id="KW-0547">Nucleotide-binding</keyword>
<organism evidence="16">
    <name type="scientific">Homalodisca liturata</name>
    <dbReference type="NCBI Taxonomy" id="320908"/>
    <lineage>
        <taxon>Eukaryota</taxon>
        <taxon>Metazoa</taxon>
        <taxon>Ecdysozoa</taxon>
        <taxon>Arthropoda</taxon>
        <taxon>Hexapoda</taxon>
        <taxon>Insecta</taxon>
        <taxon>Pterygota</taxon>
        <taxon>Neoptera</taxon>
        <taxon>Paraneoptera</taxon>
        <taxon>Hemiptera</taxon>
        <taxon>Auchenorrhyncha</taxon>
        <taxon>Membracoidea</taxon>
        <taxon>Cicadellidae</taxon>
        <taxon>Cicadellinae</taxon>
        <taxon>Proconiini</taxon>
        <taxon>Homalodisca</taxon>
    </lineage>
</organism>
<comment type="subcellular location">
    <subcellularLocation>
        <location evidence="1">Membrane</location>
        <topology evidence="1">Single-pass type I membrane protein</topology>
    </subcellularLocation>
</comment>